<protein>
    <submittedName>
        <fullName evidence="2">Prolactin receptor</fullName>
    </submittedName>
</protein>
<dbReference type="EMBL" id="JQ045265">
    <property type="protein sequence ID" value="AEX30814.1"/>
    <property type="molecule type" value="Genomic_DNA"/>
</dbReference>
<evidence type="ECO:0000313" key="2">
    <source>
        <dbReference type="EMBL" id="AEX30814.1"/>
    </source>
</evidence>
<feature type="region of interest" description="Disordered" evidence="1">
    <location>
        <begin position="1"/>
        <end position="58"/>
    </location>
</feature>
<reference evidence="2" key="1">
    <citation type="journal article" date="2012" name="Mol. Phylogenet. Evol.">
        <title>Neogene climatic oscillations shape the biogeography and evolutionary history of the Eurasian blindsnake.</title>
        <authorList>
            <person name="Kornilios P."/>
            <person name="Ilgaz C."/>
            <person name="Kumlutas Y."/>
            <person name="Lymberakis P."/>
            <person name="Moravec J."/>
            <person name="Sindaco R."/>
            <person name="Rastegar-Pouyani N."/>
            <person name="Afroosheh M."/>
            <person name="Giokas S."/>
            <person name="Fraguedakis-Tsolis S."/>
            <person name="Chondropoulos B."/>
        </authorList>
    </citation>
    <scope>NUCLEOTIDE SEQUENCE</scope>
</reference>
<evidence type="ECO:0000256" key="1">
    <source>
        <dbReference type="SAM" id="MobiDB-lite"/>
    </source>
</evidence>
<feature type="compositionally biased region" description="Basic and acidic residues" evidence="1">
    <location>
        <begin position="37"/>
        <end position="58"/>
    </location>
</feature>
<keyword evidence="2" id="KW-0675">Receptor</keyword>
<feature type="non-terminal residue" evidence="2">
    <location>
        <position position="1"/>
    </location>
</feature>
<organism evidence="2">
    <name type="scientific">Letheobia simoni</name>
    <dbReference type="NCBI Taxonomy" id="1071059"/>
    <lineage>
        <taxon>Eukaryota</taxon>
        <taxon>Metazoa</taxon>
        <taxon>Chordata</taxon>
        <taxon>Craniata</taxon>
        <taxon>Vertebrata</taxon>
        <taxon>Euteleostomi</taxon>
        <taxon>Lepidosauria</taxon>
        <taxon>Squamata</taxon>
        <taxon>Bifurcata</taxon>
        <taxon>Unidentata</taxon>
        <taxon>Episquamata</taxon>
        <taxon>Toxicofera</taxon>
        <taxon>Serpentes</taxon>
        <taxon>Typhlopoidea</taxon>
        <taxon>Typhlopidae</taxon>
        <taxon>Letheobia</taxon>
    </lineage>
</organism>
<sequence>DQQLMPSHGKSHPRKNARQEADCDSGRGSCESPSLLPEKRKEDGKLPSKVEASEVQRNTERKNILETLNLGSERQLPWFTRGSPRASTWPGSQPANTCSTNCSSHNATEICNTALQGTNVKRSPVWMISERKHCAQPPGTIGTEKTAHLEGLVDLSVNAECSPEAFWLPPPERLPFLSSKPMDYVEV</sequence>
<name>H2ESM1_9SAUR</name>
<proteinExistence type="predicted"/>
<feature type="non-terminal residue" evidence="2">
    <location>
        <position position="187"/>
    </location>
</feature>
<dbReference type="AlphaFoldDB" id="H2ESM1"/>
<accession>H2ESM1</accession>
<gene>
    <name evidence="2" type="primary">PRLR</name>
</gene>